<feature type="transmembrane region" description="Helical" evidence="1">
    <location>
        <begin position="800"/>
        <end position="822"/>
    </location>
</feature>
<evidence type="ECO:0000256" key="1">
    <source>
        <dbReference type="SAM" id="Phobius"/>
    </source>
</evidence>
<feature type="transmembrane region" description="Helical" evidence="1">
    <location>
        <begin position="714"/>
        <end position="740"/>
    </location>
</feature>
<protein>
    <submittedName>
        <fullName evidence="2">ABC transporter permease subunit</fullName>
    </submittedName>
</protein>
<organism evidence="2 3">
    <name type="scientific">Helcococcus bovis</name>
    <dbReference type="NCBI Taxonomy" id="3153252"/>
    <lineage>
        <taxon>Bacteria</taxon>
        <taxon>Bacillati</taxon>
        <taxon>Bacillota</taxon>
        <taxon>Tissierellia</taxon>
        <taxon>Tissierellales</taxon>
        <taxon>Peptoniphilaceae</taxon>
        <taxon>Helcococcus</taxon>
    </lineage>
</organism>
<dbReference type="PANTHER" id="PTHR37305">
    <property type="entry name" value="INTEGRAL MEMBRANE PROTEIN-RELATED"/>
    <property type="match status" value="1"/>
</dbReference>
<dbReference type="Pfam" id="PF12679">
    <property type="entry name" value="ABC2_membrane_2"/>
    <property type="match status" value="1"/>
</dbReference>
<reference evidence="2 3" key="1">
    <citation type="journal article" date="2024" name="Front. Microbiol.">
        <title>Pangenomic and biochemical analyses of Helcococcus ovis reveal widespread tetracycline resistance and a novel bacterial species, Helcococcus bovis.</title>
        <authorList>
            <person name="Cunha F."/>
            <person name="Zhai Y."/>
            <person name="Casaro S."/>
            <person name="Jones K.L."/>
            <person name="Hernandez M."/>
            <person name="Bisinotto R.S."/>
            <person name="Kariyawasam S."/>
            <person name="Brown M.B."/>
            <person name="Phillips A."/>
            <person name="Jeong K.C."/>
            <person name="Galvao K.N."/>
        </authorList>
    </citation>
    <scope>NUCLEOTIDE SEQUENCE [LARGE SCALE GENOMIC DNA]</scope>
    <source>
        <strain evidence="2 3">KG197</strain>
    </source>
</reference>
<keyword evidence="1" id="KW-0812">Transmembrane</keyword>
<keyword evidence="1" id="KW-0472">Membrane</keyword>
<dbReference type="EMBL" id="JBFNFH010000010">
    <property type="protein sequence ID" value="MFM1525046.1"/>
    <property type="molecule type" value="Genomic_DNA"/>
</dbReference>
<feature type="transmembrane region" description="Helical" evidence="1">
    <location>
        <begin position="649"/>
        <end position="677"/>
    </location>
</feature>
<feature type="transmembrane region" description="Helical" evidence="1">
    <location>
        <begin position="293"/>
        <end position="310"/>
    </location>
</feature>
<proteinExistence type="predicted"/>
<feature type="transmembrane region" description="Helical" evidence="1">
    <location>
        <begin position="7"/>
        <end position="23"/>
    </location>
</feature>
<dbReference type="Proteomes" id="UP001629536">
    <property type="component" value="Unassembled WGS sequence"/>
</dbReference>
<feature type="transmembrane region" description="Helical" evidence="1">
    <location>
        <begin position="611"/>
        <end position="628"/>
    </location>
</feature>
<gene>
    <name evidence="2" type="ORF">ABGF40_05095</name>
</gene>
<feature type="transmembrane region" description="Helical" evidence="1">
    <location>
        <begin position="352"/>
        <end position="373"/>
    </location>
</feature>
<name>A0ABW9F6J3_9FIRM</name>
<keyword evidence="3" id="KW-1185">Reference proteome</keyword>
<sequence>MWKQKKIIAIILFAILICIYSFLSTKYNYDYRHKQYRNEGNYSTIQSAIQNKYKDVLLSLSKAKRDEINKDTDLLWYFMFKKYDNSKNIENNKKSFDEFVKINQKMYEKYDLKLSENAKSNFEWLKFDNQKSINNESNSLIAPYKYKTINISRIFIDNSDIILGIPVFMVFILLFSGIISDENEHNTNSFLETQPINRHKLIFSKFLSILLMSFLYLVVALIVIYIIYGVKFRIPIGNFNDLYRVFDIGNATSHILARDLLFKIFLAYMIMMSFISSFIIFISTRVKSTMKTLVILFVTIILLTVFTNRYEILQNNYNPIYMMDYATILNGNYTEVPKGYEKILNISYSSGIYPYLIYLVLSIIFLLLSMINVKEKYTVKSKKDVKIKNKSILIYEIEKIIKQKEFKVVNIALLTLILSIFFMNFESNNKEIRSLISNEYGKLQESKVNGIEEKFREFQKTIDEGKDMDGSKQYYITYTKSRLDRGKFLRDIYTNQHKGFVNNNSELYYSNLILQLKDRFGMMPMSEYPRQANPYTTAPLDSDATYYESLARAQYAMENNVNPILTNYTFSAFETFKTPKIENDIKSELFPKSNASFQLLHRGYSLENLDYILLGFLIIACMGAYTYDKEYGNQIEFMYTQPISKYKYLVYKLLSIIIVSVVLILGFNAIIILIGLVAEGIGAYNYPIIQYNKLLENFVAIKENQRDYFSIIPLWLYILKNIFMLILQVGFISSISIFLSNIFKKKLNVIIFTFIILVAGVILSNYITEMYKAFSPFNSLSAHVISDGSIIINKIKNGSYLFSSISLILGLIIFNLFNLLIIKKNR</sequence>
<feature type="transmembrane region" description="Helical" evidence="1">
    <location>
        <begin position="201"/>
        <end position="228"/>
    </location>
</feature>
<dbReference type="RefSeq" id="WP_408126657.1">
    <property type="nucleotide sequence ID" value="NZ_JBFNFH010000010.1"/>
</dbReference>
<feature type="transmembrane region" description="Helical" evidence="1">
    <location>
        <begin position="260"/>
        <end position="281"/>
    </location>
</feature>
<feature type="transmembrane region" description="Helical" evidence="1">
    <location>
        <begin position="161"/>
        <end position="180"/>
    </location>
</feature>
<feature type="transmembrane region" description="Helical" evidence="1">
    <location>
        <begin position="408"/>
        <end position="425"/>
    </location>
</feature>
<keyword evidence="1" id="KW-1133">Transmembrane helix</keyword>
<evidence type="ECO:0000313" key="3">
    <source>
        <dbReference type="Proteomes" id="UP001629536"/>
    </source>
</evidence>
<accession>A0ABW9F6J3</accession>
<dbReference type="PANTHER" id="PTHR37305:SF1">
    <property type="entry name" value="MEMBRANE PROTEIN"/>
    <property type="match status" value="1"/>
</dbReference>
<comment type="caution">
    <text evidence="2">The sequence shown here is derived from an EMBL/GenBank/DDBJ whole genome shotgun (WGS) entry which is preliminary data.</text>
</comment>
<feature type="transmembrane region" description="Helical" evidence="1">
    <location>
        <begin position="747"/>
        <end position="767"/>
    </location>
</feature>
<evidence type="ECO:0000313" key="2">
    <source>
        <dbReference type="EMBL" id="MFM1525046.1"/>
    </source>
</evidence>